<protein>
    <recommendedName>
        <fullName evidence="3">DUF1641 domain-containing protein</fullName>
    </recommendedName>
</protein>
<dbReference type="SUPFAM" id="SSF48371">
    <property type="entry name" value="ARM repeat"/>
    <property type="match status" value="1"/>
</dbReference>
<evidence type="ECO:0008006" key="3">
    <source>
        <dbReference type="Google" id="ProtNLM"/>
    </source>
</evidence>
<dbReference type="PANTHER" id="PTHR38433">
    <property type="match status" value="1"/>
</dbReference>
<dbReference type="AlphaFoldDB" id="A0A2R6C9M9"/>
<dbReference type="PANTHER" id="PTHR38433:SF1">
    <property type="entry name" value="DUF1641 DOMAIN-CONTAINING PROTEIN"/>
    <property type="match status" value="1"/>
</dbReference>
<comment type="caution">
    <text evidence="1">The sequence shown here is derived from an EMBL/GenBank/DDBJ whole genome shotgun (WGS) entry which is preliminary data.</text>
</comment>
<organism evidence="1 2">
    <name type="scientific">Candidatus Marsarchaeota G2 archaeon BE_D</name>
    <dbReference type="NCBI Taxonomy" id="1978158"/>
    <lineage>
        <taxon>Archaea</taxon>
        <taxon>Candidatus Marsarchaeota</taxon>
        <taxon>Candidatus Marsarchaeota group 2</taxon>
    </lineage>
</organism>
<dbReference type="Pfam" id="PF07849">
    <property type="entry name" value="DUF1641"/>
    <property type="match status" value="1"/>
</dbReference>
<proteinExistence type="predicted"/>
<sequence length="374" mass="41649">MQSVNLDKLMNKIDDKKIEELSKLLDLLPTLNETLAKVNELKESGALDAIINMGYLSKTLKDMLNDEAIQSLGSIISSLLEFGKIVSQEDVFENLKELVDNSATLADVVKRLKSMKEDGTLDILVNSAYTLKTLKDMLNDEAIQTLGKYVSNLLDLAKEFDDETISQMKHVVKKVSTVNHVLTKVEELQNTGAMDALMDSAYALKTLRDMLNDEAMQNLAKYTSNLLELLREFDESTITSLKSVIRRVRTVDSVLVKLEELESNGTLDVIFNLAYGAKTLKDMLNDEALVRIAGYLSTFLEAYPKAIEFLNTALSDVPSRIVKAISSEEVKKTLENPPQVSLGGIIRQLSDPDVQRGLGVMFTILKYIGKEFSP</sequence>
<evidence type="ECO:0000313" key="1">
    <source>
        <dbReference type="EMBL" id="PSO07619.1"/>
    </source>
</evidence>
<dbReference type="Proteomes" id="UP000242015">
    <property type="component" value="Unassembled WGS sequence"/>
</dbReference>
<name>A0A2R6C9M9_9ARCH</name>
<reference evidence="1 2" key="1">
    <citation type="submission" date="2017-04" db="EMBL/GenBank/DDBJ databases">
        <title>Novel microbial lineages endemic to geothermal iron-oxide mats fill important gaps in the evolutionary history of Archaea.</title>
        <authorList>
            <person name="Jay Z.J."/>
            <person name="Beam J.P."/>
            <person name="Dlakic M."/>
            <person name="Rusch D.B."/>
            <person name="Kozubal M.A."/>
            <person name="Inskeep W.P."/>
        </authorList>
    </citation>
    <scope>NUCLEOTIDE SEQUENCE [LARGE SCALE GENOMIC DNA]</scope>
    <source>
        <strain evidence="1">BE_D</strain>
    </source>
</reference>
<accession>A0A2R6C9M9</accession>
<dbReference type="InterPro" id="IPR012440">
    <property type="entry name" value="DUF1641"/>
</dbReference>
<gene>
    <name evidence="1" type="ORF">B9Q04_09895</name>
</gene>
<evidence type="ECO:0000313" key="2">
    <source>
        <dbReference type="Proteomes" id="UP000242015"/>
    </source>
</evidence>
<dbReference type="InterPro" id="IPR016024">
    <property type="entry name" value="ARM-type_fold"/>
</dbReference>
<dbReference type="EMBL" id="NEXF01000216">
    <property type="protein sequence ID" value="PSO07619.1"/>
    <property type="molecule type" value="Genomic_DNA"/>
</dbReference>